<dbReference type="InterPro" id="IPR001128">
    <property type="entry name" value="Cyt_P450"/>
</dbReference>
<sequence>ISITLAIHFLFYKNYRTSGLRPPGKTGWPFFGETMEFLSTGWNGQPEKFIFDRIARYSSNIFKTSLLGYNTAVFCGPAGNKFLFANEYKLVRLWVPDYVNKLFPSKNSAADEAVKMRKAFPYFLKPEALQRYIDNPDHIAKFADPFEALVSGIFSIPIDIPGTQFNKAVKGANHIRKELIEIIKQRKIDLEEGKADPKQDNDRFYFLLCLEQMEIANSKGPHELLNWDDIHKMKYSWNVASEVLRLSPPFQGTFREVLADFTFNGFSIPKGWKIYWSTNGVHKNPEFFSDPLKFDPSRYEGAGPAPYTYVPFGGGPRMCPGKEFARLEILVFMHHITKRFRWQKTIPDEKIIVDPMPVPAKGLPVRLYPHKH</sequence>
<comment type="caution">
    <text evidence="9">The sequence shown here is derived from an EMBL/GenBank/DDBJ whole genome shotgun (WGS) entry which is preliminary data.</text>
</comment>
<dbReference type="GO" id="GO:0016020">
    <property type="term" value="C:membrane"/>
    <property type="evidence" value="ECO:0007669"/>
    <property type="project" value="UniProtKB-SubCell"/>
</dbReference>
<organism evidence="9 10">
    <name type="scientific">Ambrosia artemisiifolia</name>
    <name type="common">Common ragweed</name>
    <dbReference type="NCBI Taxonomy" id="4212"/>
    <lineage>
        <taxon>Eukaryota</taxon>
        <taxon>Viridiplantae</taxon>
        <taxon>Streptophyta</taxon>
        <taxon>Embryophyta</taxon>
        <taxon>Tracheophyta</taxon>
        <taxon>Spermatophyta</taxon>
        <taxon>Magnoliopsida</taxon>
        <taxon>eudicotyledons</taxon>
        <taxon>Gunneridae</taxon>
        <taxon>Pentapetalae</taxon>
        <taxon>asterids</taxon>
        <taxon>campanulids</taxon>
        <taxon>Asterales</taxon>
        <taxon>Asteraceae</taxon>
        <taxon>Asteroideae</taxon>
        <taxon>Heliantheae alliance</taxon>
        <taxon>Heliantheae</taxon>
        <taxon>Ambrosia</taxon>
    </lineage>
</organism>
<dbReference type="GO" id="GO:0004497">
    <property type="term" value="F:monooxygenase activity"/>
    <property type="evidence" value="ECO:0007669"/>
    <property type="project" value="UniProtKB-KW"/>
</dbReference>
<evidence type="ECO:0000256" key="3">
    <source>
        <dbReference type="ARBA" id="ARBA00022723"/>
    </source>
</evidence>
<evidence type="ECO:0000256" key="5">
    <source>
        <dbReference type="ARBA" id="ARBA00023002"/>
    </source>
</evidence>
<feature type="non-terminal residue" evidence="9">
    <location>
        <position position="1"/>
    </location>
</feature>
<protein>
    <recommendedName>
        <fullName evidence="11">Beta-amyrin 28-oxidase</fullName>
    </recommendedName>
</protein>
<gene>
    <name evidence="9" type="ORF">M8C21_029376</name>
</gene>
<evidence type="ECO:0000256" key="1">
    <source>
        <dbReference type="ARBA" id="ARBA00004167"/>
    </source>
</evidence>
<keyword evidence="8" id="KW-0503">Monooxygenase</keyword>
<evidence type="ECO:0000256" key="2">
    <source>
        <dbReference type="ARBA" id="ARBA00022692"/>
    </source>
</evidence>
<keyword evidence="7 8" id="KW-0349">Heme</keyword>
<evidence type="ECO:0000256" key="7">
    <source>
        <dbReference type="PIRSR" id="PIRSR602401-1"/>
    </source>
</evidence>
<dbReference type="GO" id="GO:0016705">
    <property type="term" value="F:oxidoreductase activity, acting on paired donors, with incorporation or reduction of molecular oxygen"/>
    <property type="evidence" value="ECO:0007669"/>
    <property type="project" value="InterPro"/>
</dbReference>
<evidence type="ECO:0000313" key="10">
    <source>
        <dbReference type="Proteomes" id="UP001206925"/>
    </source>
</evidence>
<comment type="similarity">
    <text evidence="8">Belongs to the cytochrome P450 family.</text>
</comment>
<dbReference type="EMBL" id="JAMZMK010010838">
    <property type="protein sequence ID" value="KAI7730119.1"/>
    <property type="molecule type" value="Genomic_DNA"/>
</dbReference>
<dbReference type="GO" id="GO:0005506">
    <property type="term" value="F:iron ion binding"/>
    <property type="evidence" value="ECO:0007669"/>
    <property type="project" value="InterPro"/>
</dbReference>
<dbReference type="InterPro" id="IPR036396">
    <property type="entry name" value="Cyt_P450_sf"/>
</dbReference>
<name>A0AAD5G682_AMBAR</name>
<dbReference type="GO" id="GO:0016125">
    <property type="term" value="P:sterol metabolic process"/>
    <property type="evidence" value="ECO:0007669"/>
    <property type="project" value="TreeGrafter"/>
</dbReference>
<comment type="subcellular location">
    <subcellularLocation>
        <location evidence="1">Membrane</location>
        <topology evidence="1">Single-pass membrane protein</topology>
    </subcellularLocation>
</comment>
<evidence type="ECO:0000256" key="8">
    <source>
        <dbReference type="RuleBase" id="RU000461"/>
    </source>
</evidence>
<evidence type="ECO:0000313" key="9">
    <source>
        <dbReference type="EMBL" id="KAI7730119.1"/>
    </source>
</evidence>
<keyword evidence="10" id="KW-1185">Reference proteome</keyword>
<accession>A0AAD5G682</accession>
<keyword evidence="6 7" id="KW-0408">Iron</keyword>
<comment type="cofactor">
    <cofactor evidence="7">
        <name>heme</name>
        <dbReference type="ChEBI" id="CHEBI:30413"/>
    </cofactor>
</comment>
<reference evidence="9" key="1">
    <citation type="submission" date="2022-06" db="EMBL/GenBank/DDBJ databases">
        <title>Uncovering the hologenomic basis of an extraordinary plant invasion.</title>
        <authorList>
            <person name="Bieker V.C."/>
            <person name="Martin M.D."/>
            <person name="Gilbert T."/>
            <person name="Hodgins K."/>
            <person name="Battlay P."/>
            <person name="Petersen B."/>
            <person name="Wilson J."/>
        </authorList>
    </citation>
    <scope>NUCLEOTIDE SEQUENCE</scope>
    <source>
        <strain evidence="9">AA19_3_7</strain>
        <tissue evidence="9">Leaf</tissue>
    </source>
</reference>
<dbReference type="AlphaFoldDB" id="A0AAD5G682"/>
<keyword evidence="2" id="KW-0812">Transmembrane</keyword>
<evidence type="ECO:0000256" key="4">
    <source>
        <dbReference type="ARBA" id="ARBA00022989"/>
    </source>
</evidence>
<dbReference type="PRINTS" id="PR00385">
    <property type="entry name" value="P450"/>
</dbReference>
<dbReference type="PRINTS" id="PR00463">
    <property type="entry name" value="EP450I"/>
</dbReference>
<dbReference type="PROSITE" id="PS00086">
    <property type="entry name" value="CYTOCHROME_P450"/>
    <property type="match status" value="1"/>
</dbReference>
<dbReference type="Proteomes" id="UP001206925">
    <property type="component" value="Unassembled WGS sequence"/>
</dbReference>
<dbReference type="GO" id="GO:0020037">
    <property type="term" value="F:heme binding"/>
    <property type="evidence" value="ECO:0007669"/>
    <property type="project" value="InterPro"/>
</dbReference>
<proteinExistence type="inferred from homology"/>
<keyword evidence="5 8" id="KW-0560">Oxidoreductase</keyword>
<dbReference type="InterPro" id="IPR017972">
    <property type="entry name" value="Cyt_P450_CS"/>
</dbReference>
<dbReference type="InterPro" id="IPR002401">
    <property type="entry name" value="Cyt_P450_E_grp-I"/>
</dbReference>
<keyword evidence="4" id="KW-0472">Membrane</keyword>
<dbReference type="SUPFAM" id="SSF48264">
    <property type="entry name" value="Cytochrome P450"/>
    <property type="match status" value="1"/>
</dbReference>
<dbReference type="Pfam" id="PF00067">
    <property type="entry name" value="p450"/>
    <property type="match status" value="1"/>
</dbReference>
<keyword evidence="3 7" id="KW-0479">Metal-binding</keyword>
<feature type="binding site" description="axial binding residue" evidence="7">
    <location>
        <position position="319"/>
    </location>
    <ligand>
        <name>heme</name>
        <dbReference type="ChEBI" id="CHEBI:30413"/>
    </ligand>
    <ligandPart>
        <name>Fe</name>
        <dbReference type="ChEBI" id="CHEBI:18248"/>
    </ligandPart>
</feature>
<keyword evidence="4" id="KW-1133">Transmembrane helix</keyword>
<dbReference type="PANTHER" id="PTHR24286:SF336">
    <property type="entry name" value="CYTOCHROME P450-RELATED"/>
    <property type="match status" value="1"/>
</dbReference>
<dbReference type="PANTHER" id="PTHR24286">
    <property type="entry name" value="CYTOCHROME P450 26"/>
    <property type="match status" value="1"/>
</dbReference>
<evidence type="ECO:0008006" key="11">
    <source>
        <dbReference type="Google" id="ProtNLM"/>
    </source>
</evidence>
<dbReference type="Gene3D" id="1.10.630.10">
    <property type="entry name" value="Cytochrome P450"/>
    <property type="match status" value="2"/>
</dbReference>
<evidence type="ECO:0000256" key="6">
    <source>
        <dbReference type="ARBA" id="ARBA00023004"/>
    </source>
</evidence>